<keyword evidence="2" id="KW-1185">Reference proteome</keyword>
<accession>A0A8J2NUI0</accession>
<feature type="non-terminal residue" evidence="1">
    <location>
        <position position="1"/>
    </location>
</feature>
<dbReference type="AlphaFoldDB" id="A0A8J2NUI0"/>
<name>A0A8J2NUI0_9HEXA</name>
<proteinExistence type="predicted"/>
<organism evidence="1 2">
    <name type="scientific">Allacma fusca</name>
    <dbReference type="NCBI Taxonomy" id="39272"/>
    <lineage>
        <taxon>Eukaryota</taxon>
        <taxon>Metazoa</taxon>
        <taxon>Ecdysozoa</taxon>
        <taxon>Arthropoda</taxon>
        <taxon>Hexapoda</taxon>
        <taxon>Collembola</taxon>
        <taxon>Symphypleona</taxon>
        <taxon>Sminthuridae</taxon>
        <taxon>Allacma</taxon>
    </lineage>
</organism>
<protein>
    <submittedName>
        <fullName evidence="1">Uncharacterized protein</fullName>
    </submittedName>
</protein>
<gene>
    <name evidence="1" type="ORF">AFUS01_LOCUS4780</name>
</gene>
<comment type="caution">
    <text evidence="1">The sequence shown here is derived from an EMBL/GenBank/DDBJ whole genome shotgun (WGS) entry which is preliminary data.</text>
</comment>
<reference evidence="1" key="1">
    <citation type="submission" date="2021-06" db="EMBL/GenBank/DDBJ databases">
        <authorList>
            <person name="Hodson N. C."/>
            <person name="Mongue J. A."/>
            <person name="Jaron S. K."/>
        </authorList>
    </citation>
    <scope>NUCLEOTIDE SEQUENCE</scope>
</reference>
<evidence type="ECO:0000313" key="1">
    <source>
        <dbReference type="EMBL" id="CAG7708676.1"/>
    </source>
</evidence>
<sequence length="18" mass="1893">ILNLVISTPNSVGIPRSI</sequence>
<dbReference type="Proteomes" id="UP000708208">
    <property type="component" value="Unassembled WGS sequence"/>
</dbReference>
<evidence type="ECO:0000313" key="2">
    <source>
        <dbReference type="Proteomes" id="UP000708208"/>
    </source>
</evidence>
<dbReference type="EMBL" id="CAJVCH010030141">
    <property type="protein sequence ID" value="CAG7708676.1"/>
    <property type="molecule type" value="Genomic_DNA"/>
</dbReference>